<dbReference type="InterPro" id="IPR000182">
    <property type="entry name" value="GNAT_dom"/>
</dbReference>
<reference evidence="2" key="1">
    <citation type="submission" date="2020-05" db="EMBL/GenBank/DDBJ databases">
        <title>Phylogenomic resolution of chytrid fungi.</title>
        <authorList>
            <person name="Stajich J.E."/>
            <person name="Amses K."/>
            <person name="Simmons R."/>
            <person name="Seto K."/>
            <person name="Myers J."/>
            <person name="Bonds A."/>
            <person name="Quandt C.A."/>
            <person name="Barry K."/>
            <person name="Liu P."/>
            <person name="Grigoriev I."/>
            <person name="Longcore J.E."/>
            <person name="James T.Y."/>
        </authorList>
    </citation>
    <scope>NUCLEOTIDE SEQUENCE</scope>
    <source>
        <strain evidence="2">JEL0513</strain>
    </source>
</reference>
<dbReference type="InterPro" id="IPR016181">
    <property type="entry name" value="Acyl_CoA_acyltransferase"/>
</dbReference>
<dbReference type="SUPFAM" id="SSF55729">
    <property type="entry name" value="Acyl-CoA N-acyltransferases (Nat)"/>
    <property type="match status" value="1"/>
</dbReference>
<protein>
    <recommendedName>
        <fullName evidence="1">N-acetyltransferase domain-containing protein</fullName>
    </recommendedName>
</protein>
<gene>
    <name evidence="2" type="ORF">HK100_003109</name>
</gene>
<name>A0AAD5T0E7_9FUNG</name>
<evidence type="ECO:0000313" key="2">
    <source>
        <dbReference type="EMBL" id="KAJ3110230.1"/>
    </source>
</evidence>
<dbReference type="Pfam" id="PF00583">
    <property type="entry name" value="Acetyltransf_1"/>
    <property type="match status" value="1"/>
</dbReference>
<evidence type="ECO:0000313" key="3">
    <source>
        <dbReference type="Proteomes" id="UP001211907"/>
    </source>
</evidence>
<sequence>MSSEIRLVLAAPTQRDITLITTLRRECGWFEDLVPTWFQQSQEGTRRLFFIVDAANVTSDEPIGMISLLLDSAKEPDMASFSTKTGMVQALFVRPEFEGRGVGKLAMRLLEEYAIQSHGIERLTLVTTSGSAKTMGFYARQGYYEFKARVPPPTDWTDALDACFMKNLK</sequence>
<accession>A0AAD5T0E7</accession>
<dbReference type="Gene3D" id="3.40.630.30">
    <property type="match status" value="1"/>
</dbReference>
<evidence type="ECO:0000259" key="1">
    <source>
        <dbReference type="PROSITE" id="PS51186"/>
    </source>
</evidence>
<dbReference type="EMBL" id="JADGJH010001755">
    <property type="protein sequence ID" value="KAJ3110230.1"/>
    <property type="molecule type" value="Genomic_DNA"/>
</dbReference>
<dbReference type="GO" id="GO:0016747">
    <property type="term" value="F:acyltransferase activity, transferring groups other than amino-acyl groups"/>
    <property type="evidence" value="ECO:0007669"/>
    <property type="project" value="InterPro"/>
</dbReference>
<dbReference type="AlphaFoldDB" id="A0AAD5T0E7"/>
<dbReference type="PROSITE" id="PS51186">
    <property type="entry name" value="GNAT"/>
    <property type="match status" value="1"/>
</dbReference>
<dbReference type="Proteomes" id="UP001211907">
    <property type="component" value="Unassembled WGS sequence"/>
</dbReference>
<proteinExistence type="predicted"/>
<comment type="caution">
    <text evidence="2">The sequence shown here is derived from an EMBL/GenBank/DDBJ whole genome shotgun (WGS) entry which is preliminary data.</text>
</comment>
<organism evidence="2 3">
    <name type="scientific">Physocladia obscura</name>
    <dbReference type="NCBI Taxonomy" id="109957"/>
    <lineage>
        <taxon>Eukaryota</taxon>
        <taxon>Fungi</taxon>
        <taxon>Fungi incertae sedis</taxon>
        <taxon>Chytridiomycota</taxon>
        <taxon>Chytridiomycota incertae sedis</taxon>
        <taxon>Chytridiomycetes</taxon>
        <taxon>Chytridiales</taxon>
        <taxon>Chytriomycetaceae</taxon>
        <taxon>Physocladia</taxon>
    </lineage>
</organism>
<dbReference type="CDD" id="cd04301">
    <property type="entry name" value="NAT_SF"/>
    <property type="match status" value="1"/>
</dbReference>
<feature type="domain" description="N-acetyltransferase" evidence="1">
    <location>
        <begin position="7"/>
        <end position="169"/>
    </location>
</feature>
<keyword evidence="3" id="KW-1185">Reference proteome</keyword>